<dbReference type="EnsemblMetazoa" id="AFUN014380-RA">
    <property type="protein sequence ID" value="AFUN014380-PA"/>
    <property type="gene ID" value="AFUN014380"/>
</dbReference>
<evidence type="ECO:0000256" key="1">
    <source>
        <dbReference type="SAM" id="MobiDB-lite"/>
    </source>
</evidence>
<dbReference type="VEuPathDB" id="VectorBase:AFUN014380"/>
<feature type="region of interest" description="Disordered" evidence="1">
    <location>
        <begin position="1"/>
        <end position="28"/>
    </location>
</feature>
<protein>
    <submittedName>
        <fullName evidence="2">Uncharacterized protein</fullName>
    </submittedName>
</protein>
<organism evidence="2">
    <name type="scientific">Anopheles funestus</name>
    <name type="common">African malaria mosquito</name>
    <dbReference type="NCBI Taxonomy" id="62324"/>
    <lineage>
        <taxon>Eukaryota</taxon>
        <taxon>Metazoa</taxon>
        <taxon>Ecdysozoa</taxon>
        <taxon>Arthropoda</taxon>
        <taxon>Hexapoda</taxon>
        <taxon>Insecta</taxon>
        <taxon>Pterygota</taxon>
        <taxon>Neoptera</taxon>
        <taxon>Endopterygota</taxon>
        <taxon>Diptera</taxon>
        <taxon>Nematocera</taxon>
        <taxon>Culicoidea</taxon>
        <taxon>Culicidae</taxon>
        <taxon>Anophelinae</taxon>
        <taxon>Anopheles</taxon>
    </lineage>
</organism>
<proteinExistence type="predicted"/>
<name>A0A182S1N4_ANOFN</name>
<reference evidence="2" key="1">
    <citation type="submission" date="2020-05" db="UniProtKB">
        <authorList>
            <consortium name="EnsemblMetazoa"/>
        </authorList>
    </citation>
    <scope>IDENTIFICATION</scope>
    <source>
        <strain evidence="2">FUMOZ</strain>
    </source>
</reference>
<sequence length="59" mass="6595">MSGGMQCQYPVDNNGRNRLEMNQIPDPTSPWMELKLQGMMNGKGNAIPISCSQQWLISP</sequence>
<evidence type="ECO:0000313" key="2">
    <source>
        <dbReference type="EnsemblMetazoa" id="AFUN014380-PA"/>
    </source>
</evidence>
<dbReference type="AlphaFoldDB" id="A0A182S1N4"/>
<accession>A0A182S1N4</accession>